<sequence length="83" mass="9633">MPCCSLTHTGIKILNEARPHHNRFYRSLHNLEWLIGNSDSASFCSDRLLDGLMHGTKWNRWKGRKTSQASSAVCRGKLYFRIR</sequence>
<keyword evidence="2" id="KW-1185">Reference proteome</keyword>
<accession>A0A8X6N507</accession>
<organism evidence="1 2">
    <name type="scientific">Nephila pilipes</name>
    <name type="common">Giant wood spider</name>
    <name type="synonym">Nephila maculata</name>
    <dbReference type="NCBI Taxonomy" id="299642"/>
    <lineage>
        <taxon>Eukaryota</taxon>
        <taxon>Metazoa</taxon>
        <taxon>Ecdysozoa</taxon>
        <taxon>Arthropoda</taxon>
        <taxon>Chelicerata</taxon>
        <taxon>Arachnida</taxon>
        <taxon>Araneae</taxon>
        <taxon>Araneomorphae</taxon>
        <taxon>Entelegynae</taxon>
        <taxon>Araneoidea</taxon>
        <taxon>Nephilidae</taxon>
        <taxon>Nephila</taxon>
    </lineage>
</organism>
<evidence type="ECO:0000313" key="2">
    <source>
        <dbReference type="Proteomes" id="UP000887013"/>
    </source>
</evidence>
<dbReference type="Proteomes" id="UP000887013">
    <property type="component" value="Unassembled WGS sequence"/>
</dbReference>
<proteinExistence type="predicted"/>
<reference evidence="1" key="1">
    <citation type="submission" date="2020-08" db="EMBL/GenBank/DDBJ databases">
        <title>Multicomponent nature underlies the extraordinary mechanical properties of spider dragline silk.</title>
        <authorList>
            <person name="Kono N."/>
            <person name="Nakamura H."/>
            <person name="Mori M."/>
            <person name="Yoshida Y."/>
            <person name="Ohtoshi R."/>
            <person name="Malay A.D."/>
            <person name="Moran D.A.P."/>
            <person name="Tomita M."/>
            <person name="Numata K."/>
            <person name="Arakawa K."/>
        </authorList>
    </citation>
    <scope>NUCLEOTIDE SEQUENCE</scope>
</reference>
<dbReference type="EMBL" id="BMAW01054151">
    <property type="protein sequence ID" value="GFS94950.1"/>
    <property type="molecule type" value="Genomic_DNA"/>
</dbReference>
<comment type="caution">
    <text evidence="1">The sequence shown here is derived from an EMBL/GenBank/DDBJ whole genome shotgun (WGS) entry which is preliminary data.</text>
</comment>
<dbReference type="AlphaFoldDB" id="A0A8X6N507"/>
<evidence type="ECO:0000313" key="1">
    <source>
        <dbReference type="EMBL" id="GFS94950.1"/>
    </source>
</evidence>
<protein>
    <submittedName>
        <fullName evidence="1">Uncharacterized protein</fullName>
    </submittedName>
</protein>
<gene>
    <name evidence="1" type="ORF">NPIL_537171</name>
</gene>
<name>A0A8X6N507_NEPPI</name>